<dbReference type="SUPFAM" id="SSF88659">
    <property type="entry name" value="Sigma3 and sigma4 domains of RNA polymerase sigma factors"/>
    <property type="match status" value="1"/>
</dbReference>
<evidence type="ECO:0000256" key="1">
    <source>
        <dbReference type="ARBA" id="ARBA00010641"/>
    </source>
</evidence>
<evidence type="ECO:0000256" key="4">
    <source>
        <dbReference type="ARBA" id="ARBA00023163"/>
    </source>
</evidence>
<feature type="region of interest" description="Disordered" evidence="5">
    <location>
        <begin position="1"/>
        <end position="31"/>
    </location>
</feature>
<keyword evidence="2" id="KW-0805">Transcription regulation</keyword>
<dbReference type="Gene3D" id="1.10.10.10">
    <property type="entry name" value="Winged helix-like DNA-binding domain superfamily/Winged helix DNA-binding domain"/>
    <property type="match status" value="1"/>
</dbReference>
<accession>A0A2P2C0P4</accession>
<keyword evidence="4" id="KW-0804">Transcription</keyword>
<dbReference type="SUPFAM" id="SSF88946">
    <property type="entry name" value="Sigma2 domain of RNA polymerase sigma factors"/>
    <property type="match status" value="1"/>
</dbReference>
<feature type="domain" description="RNA polymerase sigma factor 70 region 4 type 2" evidence="7">
    <location>
        <begin position="134"/>
        <end position="184"/>
    </location>
</feature>
<protein>
    <recommendedName>
        <fullName evidence="9">Sigma-70 family RNA polymerase sigma factor</fullName>
    </recommendedName>
</protein>
<evidence type="ECO:0000259" key="7">
    <source>
        <dbReference type="Pfam" id="PF08281"/>
    </source>
</evidence>
<organism evidence="8">
    <name type="scientific">metagenome</name>
    <dbReference type="NCBI Taxonomy" id="256318"/>
    <lineage>
        <taxon>unclassified sequences</taxon>
        <taxon>metagenomes</taxon>
    </lineage>
</organism>
<dbReference type="Pfam" id="PF04542">
    <property type="entry name" value="Sigma70_r2"/>
    <property type="match status" value="1"/>
</dbReference>
<evidence type="ECO:0000256" key="5">
    <source>
        <dbReference type="SAM" id="MobiDB-lite"/>
    </source>
</evidence>
<sequence length="208" mass="23507">MRVRVPLPRSSRLGRKGSGASRTDDSVETVSEPITDEERFVALTSRVGDPIRRYVARRVSAGEIDDVLADVFLVLWRRLDDVPPDHELPWAYGVARNCLNNARRANRRNLELLDKVTRLDRPQHYAPSQSYDGLHDALRRLDDTERELLRLWAWEQLAPREIAVVLDLTPNAVSIRLTRARQKLADLLGPPGKTQPASGHIPDEGSTP</sequence>
<evidence type="ECO:0000259" key="6">
    <source>
        <dbReference type="Pfam" id="PF04542"/>
    </source>
</evidence>
<evidence type="ECO:0000313" key="8">
    <source>
        <dbReference type="EMBL" id="CUR55597.1"/>
    </source>
</evidence>
<feature type="region of interest" description="Disordered" evidence="5">
    <location>
        <begin position="186"/>
        <end position="208"/>
    </location>
</feature>
<name>A0A2P2C0P4_9ZZZZ</name>
<feature type="domain" description="RNA polymerase sigma-70 region 2" evidence="6">
    <location>
        <begin position="46"/>
        <end position="108"/>
    </location>
</feature>
<dbReference type="Gene3D" id="1.10.1740.10">
    <property type="match status" value="1"/>
</dbReference>
<dbReference type="GO" id="GO:0006352">
    <property type="term" value="P:DNA-templated transcription initiation"/>
    <property type="evidence" value="ECO:0007669"/>
    <property type="project" value="InterPro"/>
</dbReference>
<evidence type="ECO:0000256" key="3">
    <source>
        <dbReference type="ARBA" id="ARBA00023082"/>
    </source>
</evidence>
<dbReference type="InterPro" id="IPR036388">
    <property type="entry name" value="WH-like_DNA-bd_sf"/>
</dbReference>
<dbReference type="InterPro" id="IPR039425">
    <property type="entry name" value="RNA_pol_sigma-70-like"/>
</dbReference>
<evidence type="ECO:0008006" key="9">
    <source>
        <dbReference type="Google" id="ProtNLM"/>
    </source>
</evidence>
<dbReference type="InterPro" id="IPR013325">
    <property type="entry name" value="RNA_pol_sigma_r2"/>
</dbReference>
<dbReference type="GO" id="GO:0003677">
    <property type="term" value="F:DNA binding"/>
    <property type="evidence" value="ECO:0007669"/>
    <property type="project" value="InterPro"/>
</dbReference>
<dbReference type="GO" id="GO:0016987">
    <property type="term" value="F:sigma factor activity"/>
    <property type="evidence" value="ECO:0007669"/>
    <property type="project" value="UniProtKB-KW"/>
</dbReference>
<dbReference type="InterPro" id="IPR013249">
    <property type="entry name" value="RNA_pol_sigma70_r4_t2"/>
</dbReference>
<dbReference type="EMBL" id="CZKA01000021">
    <property type="protein sequence ID" value="CUR55597.1"/>
    <property type="molecule type" value="Genomic_DNA"/>
</dbReference>
<reference evidence="8" key="1">
    <citation type="submission" date="2015-08" db="EMBL/GenBank/DDBJ databases">
        <authorList>
            <person name="Babu N.S."/>
            <person name="Beckwith C.J."/>
            <person name="Beseler K.G."/>
            <person name="Brison A."/>
            <person name="Carone J.V."/>
            <person name="Caskin T.P."/>
            <person name="Diamond M."/>
            <person name="Durham M.E."/>
            <person name="Foxe J.M."/>
            <person name="Go M."/>
            <person name="Henderson B.A."/>
            <person name="Jones I.B."/>
            <person name="McGettigan J.A."/>
            <person name="Micheletti S.J."/>
            <person name="Nasrallah M.E."/>
            <person name="Ortiz D."/>
            <person name="Piller C.R."/>
            <person name="Privatt S.R."/>
            <person name="Schneider S.L."/>
            <person name="Sharp S."/>
            <person name="Smith T.C."/>
            <person name="Stanton J.D."/>
            <person name="Ullery H.E."/>
            <person name="Wilson R.J."/>
            <person name="Serrano M.G."/>
            <person name="Buck G."/>
            <person name="Lee V."/>
            <person name="Wang Y."/>
            <person name="Carvalho R."/>
            <person name="Voegtly L."/>
            <person name="Shi R."/>
            <person name="Duckworth R."/>
            <person name="Johnson A."/>
            <person name="Loviza R."/>
            <person name="Walstead R."/>
            <person name="Shah Z."/>
            <person name="Kiflezghi M."/>
            <person name="Wade K."/>
            <person name="Ball S.L."/>
            <person name="Bradley K.W."/>
            <person name="Asai D.J."/>
            <person name="Bowman C.A."/>
            <person name="Russell D.A."/>
            <person name="Pope W.H."/>
            <person name="Jacobs-Sera D."/>
            <person name="Hendrix R.W."/>
            <person name="Hatfull G.F."/>
        </authorList>
    </citation>
    <scope>NUCLEOTIDE SEQUENCE</scope>
</reference>
<dbReference type="PANTHER" id="PTHR43133:SF25">
    <property type="entry name" value="RNA POLYMERASE SIGMA FACTOR RFAY-RELATED"/>
    <property type="match status" value="1"/>
</dbReference>
<dbReference type="PANTHER" id="PTHR43133">
    <property type="entry name" value="RNA POLYMERASE ECF-TYPE SIGMA FACTO"/>
    <property type="match status" value="1"/>
</dbReference>
<dbReference type="InterPro" id="IPR013324">
    <property type="entry name" value="RNA_pol_sigma_r3/r4-like"/>
</dbReference>
<dbReference type="InterPro" id="IPR014284">
    <property type="entry name" value="RNA_pol_sigma-70_dom"/>
</dbReference>
<dbReference type="CDD" id="cd06171">
    <property type="entry name" value="Sigma70_r4"/>
    <property type="match status" value="1"/>
</dbReference>
<proteinExistence type="inferred from homology"/>
<dbReference type="NCBIfam" id="TIGR02937">
    <property type="entry name" value="sigma70-ECF"/>
    <property type="match status" value="1"/>
</dbReference>
<gene>
    <name evidence="8" type="ORF">NOCA2280039</name>
</gene>
<comment type="similarity">
    <text evidence="1">Belongs to the sigma-70 factor family. ECF subfamily.</text>
</comment>
<dbReference type="Pfam" id="PF08281">
    <property type="entry name" value="Sigma70_r4_2"/>
    <property type="match status" value="1"/>
</dbReference>
<dbReference type="AlphaFoldDB" id="A0A2P2C0P4"/>
<evidence type="ECO:0000256" key="2">
    <source>
        <dbReference type="ARBA" id="ARBA00023015"/>
    </source>
</evidence>
<dbReference type="InterPro" id="IPR007627">
    <property type="entry name" value="RNA_pol_sigma70_r2"/>
</dbReference>
<keyword evidence="3" id="KW-0731">Sigma factor</keyword>